<protein>
    <submittedName>
        <fullName evidence="2">Uncharacterized protein</fullName>
    </submittedName>
</protein>
<evidence type="ECO:0000256" key="1">
    <source>
        <dbReference type="SAM" id="MobiDB-lite"/>
    </source>
</evidence>
<dbReference type="Proteomes" id="UP001499930">
    <property type="component" value="Unassembled WGS sequence"/>
</dbReference>
<organism evidence="2 3">
    <name type="scientific">Streptosporangium longisporum</name>
    <dbReference type="NCBI Taxonomy" id="46187"/>
    <lineage>
        <taxon>Bacteria</taxon>
        <taxon>Bacillati</taxon>
        <taxon>Actinomycetota</taxon>
        <taxon>Actinomycetes</taxon>
        <taxon>Streptosporangiales</taxon>
        <taxon>Streptosporangiaceae</taxon>
        <taxon>Streptosporangium</taxon>
    </lineage>
</organism>
<proteinExistence type="predicted"/>
<sequence>MGTQPAAEVALEPPHKFVPAALDGPCCTSSQVSYATDAGLPLLTPPGPGKSRVSRHPSAP</sequence>
<name>A0ABP6L6B1_9ACTN</name>
<accession>A0ABP6L6B1</accession>
<evidence type="ECO:0000313" key="3">
    <source>
        <dbReference type="Proteomes" id="UP001499930"/>
    </source>
</evidence>
<comment type="caution">
    <text evidence="2">The sequence shown here is derived from an EMBL/GenBank/DDBJ whole genome shotgun (WGS) entry which is preliminary data.</text>
</comment>
<reference evidence="3" key="1">
    <citation type="journal article" date="2019" name="Int. J. Syst. Evol. Microbiol.">
        <title>The Global Catalogue of Microorganisms (GCM) 10K type strain sequencing project: providing services to taxonomists for standard genome sequencing and annotation.</title>
        <authorList>
            <consortium name="The Broad Institute Genomics Platform"/>
            <consortium name="The Broad Institute Genome Sequencing Center for Infectious Disease"/>
            <person name="Wu L."/>
            <person name="Ma J."/>
        </authorList>
    </citation>
    <scope>NUCLEOTIDE SEQUENCE [LARGE SCALE GENOMIC DNA]</scope>
    <source>
        <strain evidence="3">JCM 3106</strain>
    </source>
</reference>
<keyword evidence="3" id="KW-1185">Reference proteome</keyword>
<dbReference type="EMBL" id="BAAAWD010000019">
    <property type="protein sequence ID" value="GAA3029456.1"/>
    <property type="molecule type" value="Genomic_DNA"/>
</dbReference>
<evidence type="ECO:0000313" key="2">
    <source>
        <dbReference type="EMBL" id="GAA3029456.1"/>
    </source>
</evidence>
<feature type="region of interest" description="Disordered" evidence="1">
    <location>
        <begin position="37"/>
        <end position="60"/>
    </location>
</feature>
<gene>
    <name evidence="2" type="ORF">GCM10017559_64970</name>
</gene>